<organism evidence="1 2">
    <name type="scientific">Camellia lanceoleosa</name>
    <dbReference type="NCBI Taxonomy" id="1840588"/>
    <lineage>
        <taxon>Eukaryota</taxon>
        <taxon>Viridiplantae</taxon>
        <taxon>Streptophyta</taxon>
        <taxon>Embryophyta</taxon>
        <taxon>Tracheophyta</taxon>
        <taxon>Spermatophyta</taxon>
        <taxon>Magnoliopsida</taxon>
        <taxon>eudicotyledons</taxon>
        <taxon>Gunneridae</taxon>
        <taxon>Pentapetalae</taxon>
        <taxon>asterids</taxon>
        <taxon>Ericales</taxon>
        <taxon>Theaceae</taxon>
        <taxon>Camellia</taxon>
    </lineage>
</organism>
<gene>
    <name evidence="1" type="ORF">LOK49_LG15G02608</name>
</gene>
<name>A0ACC0F7Q9_9ERIC</name>
<accession>A0ACC0F7Q9</accession>
<keyword evidence="2" id="KW-1185">Reference proteome</keyword>
<dbReference type="Proteomes" id="UP001060215">
    <property type="component" value="Chromosome 11"/>
</dbReference>
<proteinExistence type="predicted"/>
<evidence type="ECO:0000313" key="2">
    <source>
        <dbReference type="Proteomes" id="UP001060215"/>
    </source>
</evidence>
<evidence type="ECO:0000313" key="1">
    <source>
        <dbReference type="EMBL" id="KAI7984122.1"/>
    </source>
</evidence>
<comment type="caution">
    <text evidence="1">The sequence shown here is derived from an EMBL/GenBank/DDBJ whole genome shotgun (WGS) entry which is preliminary data.</text>
</comment>
<dbReference type="EMBL" id="CM045768">
    <property type="protein sequence ID" value="KAI7984122.1"/>
    <property type="molecule type" value="Genomic_DNA"/>
</dbReference>
<protein>
    <submittedName>
        <fullName evidence="1">G-type lectin S-receptor-like serine/threonine-protein kinase LECRK4</fullName>
    </submittedName>
</protein>
<sequence length="166" mass="18512">MEVGLVGLTAFANSMITKGQIVNASQEDIYDFETLINTDWPTSDYEHFVPGTEAQCKRSCINDYFCAVAILGEGSCWKKKLPLSNGREDNVVNRQAFLKFRKSDPRTLLSPLVLETKKNQRTLILVGSLLLEDPSLRPTMRKVTQMPEGVVEVDVPPCPSQVSFTS</sequence>
<reference evidence="1 2" key="1">
    <citation type="journal article" date="2022" name="Plant J.">
        <title>Chromosome-level genome of Camellia lanceoleosa provides a valuable resource for understanding genome evolution and self-incompatibility.</title>
        <authorList>
            <person name="Gong W."/>
            <person name="Xiao S."/>
            <person name="Wang L."/>
            <person name="Liao Z."/>
            <person name="Chang Y."/>
            <person name="Mo W."/>
            <person name="Hu G."/>
            <person name="Li W."/>
            <person name="Zhao G."/>
            <person name="Zhu H."/>
            <person name="Hu X."/>
            <person name="Ji K."/>
            <person name="Xiang X."/>
            <person name="Song Q."/>
            <person name="Yuan D."/>
            <person name="Jin S."/>
            <person name="Zhang L."/>
        </authorList>
    </citation>
    <scope>NUCLEOTIDE SEQUENCE [LARGE SCALE GENOMIC DNA]</scope>
    <source>
        <strain evidence="1">SQ_2022a</strain>
    </source>
</reference>